<comment type="caution">
    <text evidence="7">The sequence shown here is derived from an EMBL/GenBank/DDBJ whole genome shotgun (WGS) entry which is preliminary data.</text>
</comment>
<evidence type="ECO:0000313" key="8">
    <source>
        <dbReference type="Proteomes" id="UP000826271"/>
    </source>
</evidence>
<sequence>MAFSSATNRRWLSQSEKLQRGNYTIVAPTQTCNFFRWCKPQHVTWSPIGTPVVFSPICGGDSVGENQNFGSEEDGEELLVAVARDGNDNMLPISMALVLVENTDAWSWFLTELFEDIGHVQGRVIISDRHKGLVEAVKTKAPYSEHRKIEAHDPKIREDVETTYEWLNREQLSTGEGYEYDVDQSLDKYIVDLEKKTCTCGMFQLCGYLCSHAHPVIAYKRDDVEKYVDLCYNKDTYLKIYPHMIHGVPKRRHYIKTSFQPLLPPKLKVKRGVVSQNIDAPPFSQRDANSSQPAATSQTNIKRKASSPSSHVGHAQIRTKVVVPSAPGLSALLVLFKQNKGCSLKAYTNERNCMFVWGNNSIIPPLKLSTPTQPPGYGPSLYMDIEVY</sequence>
<evidence type="ECO:0000256" key="5">
    <source>
        <dbReference type="SAM" id="MobiDB-lite"/>
    </source>
</evidence>
<accession>A0AAV6X4F3</accession>
<dbReference type="EMBL" id="WHWC01000010">
    <property type="protein sequence ID" value="KAG8375316.1"/>
    <property type="molecule type" value="Genomic_DNA"/>
</dbReference>
<dbReference type="InterPro" id="IPR018289">
    <property type="entry name" value="MULE_transposase_dom"/>
</dbReference>
<proteinExistence type="predicted"/>
<organism evidence="7 8">
    <name type="scientific">Buddleja alternifolia</name>
    <dbReference type="NCBI Taxonomy" id="168488"/>
    <lineage>
        <taxon>Eukaryota</taxon>
        <taxon>Viridiplantae</taxon>
        <taxon>Streptophyta</taxon>
        <taxon>Embryophyta</taxon>
        <taxon>Tracheophyta</taxon>
        <taxon>Spermatophyta</taxon>
        <taxon>Magnoliopsida</taxon>
        <taxon>eudicotyledons</taxon>
        <taxon>Gunneridae</taxon>
        <taxon>Pentapetalae</taxon>
        <taxon>asterids</taxon>
        <taxon>lamiids</taxon>
        <taxon>Lamiales</taxon>
        <taxon>Scrophulariaceae</taxon>
        <taxon>Buddlejeae</taxon>
        <taxon>Buddleja</taxon>
    </lineage>
</organism>
<dbReference type="PANTHER" id="PTHR31973">
    <property type="entry name" value="POLYPROTEIN, PUTATIVE-RELATED"/>
    <property type="match status" value="1"/>
</dbReference>
<keyword evidence="3" id="KW-0862">Zinc</keyword>
<feature type="region of interest" description="Disordered" evidence="5">
    <location>
        <begin position="280"/>
        <end position="313"/>
    </location>
</feature>
<evidence type="ECO:0000313" key="7">
    <source>
        <dbReference type="EMBL" id="KAG8375316.1"/>
    </source>
</evidence>
<evidence type="ECO:0000256" key="3">
    <source>
        <dbReference type="ARBA" id="ARBA00022833"/>
    </source>
</evidence>
<feature type="domain" description="SWIM-type" evidence="6">
    <location>
        <begin position="189"/>
        <end position="221"/>
    </location>
</feature>
<dbReference type="AlphaFoldDB" id="A0AAV6X4F3"/>
<evidence type="ECO:0000256" key="2">
    <source>
        <dbReference type="ARBA" id="ARBA00022771"/>
    </source>
</evidence>
<dbReference type="InterPro" id="IPR006564">
    <property type="entry name" value="Znf_PMZ"/>
</dbReference>
<keyword evidence="2 4" id="KW-0863">Zinc-finger</keyword>
<dbReference type="Pfam" id="PF04434">
    <property type="entry name" value="SWIM"/>
    <property type="match status" value="1"/>
</dbReference>
<evidence type="ECO:0000259" key="6">
    <source>
        <dbReference type="PROSITE" id="PS50966"/>
    </source>
</evidence>
<dbReference type="Pfam" id="PF10551">
    <property type="entry name" value="MULE"/>
    <property type="match status" value="1"/>
</dbReference>
<evidence type="ECO:0000256" key="1">
    <source>
        <dbReference type="ARBA" id="ARBA00022723"/>
    </source>
</evidence>
<dbReference type="Proteomes" id="UP000826271">
    <property type="component" value="Unassembled WGS sequence"/>
</dbReference>
<dbReference type="SMART" id="SM00575">
    <property type="entry name" value="ZnF_PMZ"/>
    <property type="match status" value="1"/>
</dbReference>
<evidence type="ECO:0000256" key="4">
    <source>
        <dbReference type="PROSITE-ProRule" id="PRU00325"/>
    </source>
</evidence>
<feature type="compositionally biased region" description="Polar residues" evidence="5">
    <location>
        <begin position="286"/>
        <end position="310"/>
    </location>
</feature>
<dbReference type="PROSITE" id="PS50966">
    <property type="entry name" value="ZF_SWIM"/>
    <property type="match status" value="1"/>
</dbReference>
<dbReference type="GO" id="GO:0008270">
    <property type="term" value="F:zinc ion binding"/>
    <property type="evidence" value="ECO:0007669"/>
    <property type="project" value="UniProtKB-KW"/>
</dbReference>
<reference evidence="7" key="1">
    <citation type="submission" date="2019-10" db="EMBL/GenBank/DDBJ databases">
        <authorList>
            <person name="Zhang R."/>
            <person name="Pan Y."/>
            <person name="Wang J."/>
            <person name="Ma R."/>
            <person name="Yu S."/>
        </authorList>
    </citation>
    <scope>NUCLEOTIDE SEQUENCE</scope>
    <source>
        <strain evidence="7">LA-IB0</strain>
        <tissue evidence="7">Leaf</tissue>
    </source>
</reference>
<keyword evidence="1" id="KW-0479">Metal-binding</keyword>
<protein>
    <recommendedName>
        <fullName evidence="6">SWIM-type domain-containing protein</fullName>
    </recommendedName>
</protein>
<gene>
    <name evidence="7" type="ORF">BUALT_Bualt10G0087600</name>
</gene>
<name>A0AAV6X4F3_9LAMI</name>
<dbReference type="PANTHER" id="PTHR31973:SF187">
    <property type="entry name" value="MUTATOR TRANSPOSASE MUDRA PROTEIN"/>
    <property type="match status" value="1"/>
</dbReference>
<dbReference type="InterPro" id="IPR007527">
    <property type="entry name" value="Znf_SWIM"/>
</dbReference>
<keyword evidence="8" id="KW-1185">Reference proteome</keyword>